<dbReference type="Pfam" id="PF03184">
    <property type="entry name" value="DDE_1"/>
    <property type="match status" value="1"/>
</dbReference>
<dbReference type="EMBL" id="JBJQOH010000003">
    <property type="protein sequence ID" value="KAL3692790.1"/>
    <property type="molecule type" value="Genomic_DNA"/>
</dbReference>
<protein>
    <recommendedName>
        <fullName evidence="1">DDE-1 domain-containing protein</fullName>
    </recommendedName>
</protein>
<evidence type="ECO:0000259" key="1">
    <source>
        <dbReference type="Pfam" id="PF03184"/>
    </source>
</evidence>
<evidence type="ECO:0000313" key="2">
    <source>
        <dbReference type="EMBL" id="KAL3692790.1"/>
    </source>
</evidence>
<accession>A0ABD3HMH5</accession>
<name>A0ABD3HMH5_9MARC</name>
<keyword evidence="3" id="KW-1185">Reference proteome</keyword>
<dbReference type="AlphaFoldDB" id="A0ABD3HMH5"/>
<dbReference type="Proteomes" id="UP001633002">
    <property type="component" value="Unassembled WGS sequence"/>
</dbReference>
<dbReference type="InterPro" id="IPR004875">
    <property type="entry name" value="DDE_SF_endonuclease_dom"/>
</dbReference>
<feature type="domain" description="DDE-1" evidence="1">
    <location>
        <begin position="75"/>
        <end position="137"/>
    </location>
</feature>
<reference evidence="2 3" key="1">
    <citation type="submission" date="2024-09" db="EMBL/GenBank/DDBJ databases">
        <title>Chromosome-scale assembly of Riccia sorocarpa.</title>
        <authorList>
            <person name="Paukszto L."/>
        </authorList>
    </citation>
    <scope>NUCLEOTIDE SEQUENCE [LARGE SCALE GENOMIC DNA]</scope>
    <source>
        <strain evidence="2">LP-2024</strain>
        <tissue evidence="2">Aerial parts of the thallus</tissue>
    </source>
</reference>
<sequence length="235" mass="27187">MTSDPYCRYGEAASIKITDEARDKINAIKAVVKTYHPEDMFNMDETDLFYRLEPNRVLATRHLSGKKKNVSQLPVFQPMDCGIIRCFKAHYRRQLIELKLDKINQHQNPKIDDYEAVLMMERAWRINVSAKTIRKWWSHSQLVTLEEILPDFNDPSIPDLNAPASDEIEELTSTLQRLGEASIAVEDQMPTISMVEYIDYENVTPKKLKNSLLKICKTLSSKILDQSLMIMLKIP</sequence>
<comment type="caution">
    <text evidence="2">The sequence shown here is derived from an EMBL/GenBank/DDBJ whole genome shotgun (WGS) entry which is preliminary data.</text>
</comment>
<gene>
    <name evidence="2" type="ORF">R1sor_006441</name>
</gene>
<organism evidence="2 3">
    <name type="scientific">Riccia sorocarpa</name>
    <dbReference type="NCBI Taxonomy" id="122646"/>
    <lineage>
        <taxon>Eukaryota</taxon>
        <taxon>Viridiplantae</taxon>
        <taxon>Streptophyta</taxon>
        <taxon>Embryophyta</taxon>
        <taxon>Marchantiophyta</taxon>
        <taxon>Marchantiopsida</taxon>
        <taxon>Marchantiidae</taxon>
        <taxon>Marchantiales</taxon>
        <taxon>Ricciaceae</taxon>
        <taxon>Riccia</taxon>
    </lineage>
</organism>
<proteinExistence type="predicted"/>
<evidence type="ECO:0000313" key="3">
    <source>
        <dbReference type="Proteomes" id="UP001633002"/>
    </source>
</evidence>